<dbReference type="Pfam" id="PF07690">
    <property type="entry name" value="MFS_1"/>
    <property type="match status" value="1"/>
</dbReference>
<dbReference type="PANTHER" id="PTHR43045:SF1">
    <property type="entry name" value="SHIKIMATE TRANSPORTER"/>
    <property type="match status" value="1"/>
</dbReference>
<evidence type="ECO:0000256" key="6">
    <source>
        <dbReference type="ARBA" id="ARBA00023136"/>
    </source>
</evidence>
<accession>A0A231FZ07</accession>
<feature type="transmembrane region" description="Helical" evidence="7">
    <location>
        <begin position="328"/>
        <end position="347"/>
    </location>
</feature>
<keyword evidence="2" id="KW-0813">Transport</keyword>
<dbReference type="AlphaFoldDB" id="A0A231FZ07"/>
<evidence type="ECO:0000256" key="1">
    <source>
        <dbReference type="ARBA" id="ARBA00004651"/>
    </source>
</evidence>
<keyword evidence="4 7" id="KW-0812">Transmembrane</keyword>
<gene>
    <name evidence="9" type="ORF">SAMN04490187_4939</name>
</gene>
<feature type="transmembrane region" description="Helical" evidence="7">
    <location>
        <begin position="189"/>
        <end position="208"/>
    </location>
</feature>
<dbReference type="SUPFAM" id="SSF103473">
    <property type="entry name" value="MFS general substrate transporter"/>
    <property type="match status" value="1"/>
</dbReference>
<sequence length="450" mass="47054">MASNGHCTAGSQSALRTFFVSGMGTALEFYDFVIYGTAAALVFPKVFFPQMDPLTATLFAFAAFGAGFFARPLGGMVFGHYGDKIGRQKMLVITLLLMGLSTFLIGCLPGYSSIGLAAPALLVLLRLIQGFAAGGEWGGAALFGIESAPPGRRGLWGSFTSMGIGIGGILGAAVFGIVSVASNDNLADFAWRIPFWLGGVLVLIGLYARLQKPVAQPVEHKTQARIPLVAALRARPKEMLLCTGIAFGYVTIAYIGSTFFLSYATQLGYSSTDALIFDFSLSVAIVVTAPLFALLSDRVGRRKVMILGAIIMAIGFFAFFPLVGMKSLWVSTLAYIAVGAFMGATQGPIPAFLAEQFPRDMRYSGMSAAYQIGAALGGGTASSVATAILIATNHNAVGVAVYGSVALAIVAVCSFFLRETAHLSMAQIDEVSRDEGVLPAATTVSRSGAA</sequence>
<feature type="transmembrane region" description="Helical" evidence="7">
    <location>
        <begin position="396"/>
        <end position="417"/>
    </location>
</feature>
<dbReference type="Proteomes" id="UP000198542">
    <property type="component" value="Unassembled WGS sequence"/>
</dbReference>
<evidence type="ECO:0000256" key="7">
    <source>
        <dbReference type="SAM" id="Phobius"/>
    </source>
</evidence>
<name>A0A231FZ07_PSEJE</name>
<dbReference type="Gene3D" id="1.20.1250.20">
    <property type="entry name" value="MFS general substrate transporter like domains"/>
    <property type="match status" value="2"/>
</dbReference>
<feature type="transmembrane region" description="Helical" evidence="7">
    <location>
        <begin position="155"/>
        <end position="177"/>
    </location>
</feature>
<feature type="transmembrane region" description="Helical" evidence="7">
    <location>
        <begin position="240"/>
        <end position="263"/>
    </location>
</feature>
<feature type="transmembrane region" description="Helical" evidence="7">
    <location>
        <begin position="368"/>
        <end position="390"/>
    </location>
</feature>
<evidence type="ECO:0000256" key="4">
    <source>
        <dbReference type="ARBA" id="ARBA00022692"/>
    </source>
</evidence>
<feature type="transmembrane region" description="Helical" evidence="7">
    <location>
        <begin position="90"/>
        <end position="111"/>
    </location>
</feature>
<dbReference type="GO" id="GO:0005886">
    <property type="term" value="C:plasma membrane"/>
    <property type="evidence" value="ECO:0007669"/>
    <property type="project" value="UniProtKB-SubCell"/>
</dbReference>
<feature type="transmembrane region" description="Helical" evidence="7">
    <location>
        <begin position="117"/>
        <end position="143"/>
    </location>
</feature>
<evidence type="ECO:0000313" key="9">
    <source>
        <dbReference type="EMBL" id="SEC58939.1"/>
    </source>
</evidence>
<dbReference type="GO" id="GO:0022857">
    <property type="term" value="F:transmembrane transporter activity"/>
    <property type="evidence" value="ECO:0007669"/>
    <property type="project" value="InterPro"/>
</dbReference>
<dbReference type="EMBL" id="FNTC01000002">
    <property type="protein sequence ID" value="SEC58939.1"/>
    <property type="molecule type" value="Genomic_DNA"/>
</dbReference>
<feature type="domain" description="Major facilitator superfamily (MFS) profile" evidence="8">
    <location>
        <begin position="17"/>
        <end position="421"/>
    </location>
</feature>
<feature type="transmembrane region" description="Helical" evidence="7">
    <location>
        <begin position="275"/>
        <end position="295"/>
    </location>
</feature>
<feature type="transmembrane region" description="Helical" evidence="7">
    <location>
        <begin position="54"/>
        <end position="78"/>
    </location>
</feature>
<keyword evidence="6 7" id="KW-0472">Membrane</keyword>
<evidence type="ECO:0000256" key="3">
    <source>
        <dbReference type="ARBA" id="ARBA00022475"/>
    </source>
</evidence>
<dbReference type="PANTHER" id="PTHR43045">
    <property type="entry name" value="SHIKIMATE TRANSPORTER"/>
    <property type="match status" value="1"/>
</dbReference>
<reference evidence="10" key="1">
    <citation type="submission" date="2016-10" db="EMBL/GenBank/DDBJ databases">
        <authorList>
            <person name="Varghese N."/>
            <person name="Submissions S."/>
        </authorList>
    </citation>
    <scope>NUCLEOTIDE SEQUENCE [LARGE SCALE GENOMIC DNA]</scope>
    <source>
        <strain evidence="10">BS3660</strain>
    </source>
</reference>
<dbReference type="InterPro" id="IPR036259">
    <property type="entry name" value="MFS_trans_sf"/>
</dbReference>
<evidence type="ECO:0000313" key="10">
    <source>
        <dbReference type="Proteomes" id="UP000198542"/>
    </source>
</evidence>
<organism evidence="9 10">
    <name type="scientific">Pseudomonas jessenii</name>
    <dbReference type="NCBI Taxonomy" id="77298"/>
    <lineage>
        <taxon>Bacteria</taxon>
        <taxon>Pseudomonadati</taxon>
        <taxon>Pseudomonadota</taxon>
        <taxon>Gammaproteobacteria</taxon>
        <taxon>Pseudomonadales</taxon>
        <taxon>Pseudomonadaceae</taxon>
        <taxon>Pseudomonas</taxon>
    </lineage>
</organism>
<feature type="transmembrane region" description="Helical" evidence="7">
    <location>
        <begin position="304"/>
        <end position="322"/>
    </location>
</feature>
<keyword evidence="5 7" id="KW-1133">Transmembrane helix</keyword>
<evidence type="ECO:0000256" key="5">
    <source>
        <dbReference type="ARBA" id="ARBA00022989"/>
    </source>
</evidence>
<evidence type="ECO:0000259" key="8">
    <source>
        <dbReference type="PROSITE" id="PS50850"/>
    </source>
</evidence>
<proteinExistence type="predicted"/>
<keyword evidence="10" id="KW-1185">Reference proteome</keyword>
<comment type="subcellular location">
    <subcellularLocation>
        <location evidence="1">Cell membrane</location>
        <topology evidence="1">Multi-pass membrane protein</topology>
    </subcellularLocation>
</comment>
<feature type="transmembrane region" description="Helical" evidence="7">
    <location>
        <begin position="29"/>
        <end position="48"/>
    </location>
</feature>
<protein>
    <submittedName>
        <fullName evidence="9">Predicted arabinose efflux permease, MFS family</fullName>
    </submittedName>
</protein>
<evidence type="ECO:0000256" key="2">
    <source>
        <dbReference type="ARBA" id="ARBA00022448"/>
    </source>
</evidence>
<dbReference type="RefSeq" id="WP_090456479.1">
    <property type="nucleotide sequence ID" value="NZ_FNTC01000002.1"/>
</dbReference>
<dbReference type="PROSITE" id="PS00217">
    <property type="entry name" value="SUGAR_TRANSPORT_2"/>
    <property type="match status" value="1"/>
</dbReference>
<dbReference type="InterPro" id="IPR020846">
    <property type="entry name" value="MFS_dom"/>
</dbReference>
<dbReference type="PROSITE" id="PS50850">
    <property type="entry name" value="MFS"/>
    <property type="match status" value="1"/>
</dbReference>
<dbReference type="InterPro" id="IPR011701">
    <property type="entry name" value="MFS"/>
</dbReference>
<keyword evidence="3" id="KW-1003">Cell membrane</keyword>
<dbReference type="InterPro" id="IPR005829">
    <property type="entry name" value="Sugar_transporter_CS"/>
</dbReference>